<feature type="chain" id="PRO_5018202000" description="Tetratricopeptide repeat protein" evidence="1">
    <location>
        <begin position="20"/>
        <end position="210"/>
    </location>
</feature>
<dbReference type="InterPro" id="IPR011990">
    <property type="entry name" value="TPR-like_helical_dom_sf"/>
</dbReference>
<keyword evidence="1" id="KW-0732">Signal</keyword>
<evidence type="ECO:0008006" key="4">
    <source>
        <dbReference type="Google" id="ProtNLM"/>
    </source>
</evidence>
<sequence length="210" mass="23332">MKIGLNICLILLLYQVSNASEVNNINAIDEAQIRWAKCQYEMANQPAQEACFIHEIDFLSARSNKNMSDEMSVMLAVNYASLAGVYGGSKGLSLAREAKDRLEPIVQNTPNVLKGAALVTLGALYYRVPSWPISFGDDKKAGRYLAKAYDLDSKNLTTNYFYADYLVETGDKHRAIAILESVIVQQTSPESSVMVRGRINDIKELLSKIK</sequence>
<dbReference type="Gene3D" id="1.25.40.10">
    <property type="entry name" value="Tetratricopeptide repeat domain"/>
    <property type="match status" value="1"/>
</dbReference>
<reference evidence="2 3" key="1">
    <citation type="submission" date="2018-11" db="EMBL/GenBank/DDBJ databases">
        <title>Vibrio LJC006 sp. nov., isolated from seawater during the bloom of the enteromorpha.</title>
        <authorList>
            <person name="Liang J."/>
        </authorList>
    </citation>
    <scope>NUCLEOTIDE SEQUENCE [LARGE SCALE GENOMIC DNA]</scope>
    <source>
        <strain evidence="2 3">LJC006</strain>
    </source>
</reference>
<keyword evidence="3" id="KW-1185">Reference proteome</keyword>
<feature type="signal peptide" evidence="1">
    <location>
        <begin position="1"/>
        <end position="19"/>
    </location>
</feature>
<evidence type="ECO:0000313" key="2">
    <source>
        <dbReference type="EMBL" id="RQW64491.1"/>
    </source>
</evidence>
<name>A0A3N9TJY9_9VIBR</name>
<dbReference type="RefSeq" id="WP_124935143.1">
    <property type="nucleotide sequence ID" value="NZ_RJVQ01000001.1"/>
</dbReference>
<dbReference type="Proteomes" id="UP000281112">
    <property type="component" value="Unassembled WGS sequence"/>
</dbReference>
<proteinExistence type="predicted"/>
<accession>A0A3N9TJY9</accession>
<dbReference type="EMBL" id="RJVQ01000001">
    <property type="protein sequence ID" value="RQW64491.1"/>
    <property type="molecule type" value="Genomic_DNA"/>
</dbReference>
<dbReference type="SUPFAM" id="SSF48452">
    <property type="entry name" value="TPR-like"/>
    <property type="match status" value="1"/>
</dbReference>
<comment type="caution">
    <text evidence="2">The sequence shown here is derived from an EMBL/GenBank/DDBJ whole genome shotgun (WGS) entry which is preliminary data.</text>
</comment>
<evidence type="ECO:0000256" key="1">
    <source>
        <dbReference type="SAM" id="SignalP"/>
    </source>
</evidence>
<gene>
    <name evidence="2" type="ORF">EES38_00120</name>
</gene>
<organism evidence="2 3">
    <name type="scientific">Vibrio viridaestus</name>
    <dbReference type="NCBI Taxonomy" id="2487322"/>
    <lineage>
        <taxon>Bacteria</taxon>
        <taxon>Pseudomonadati</taxon>
        <taxon>Pseudomonadota</taxon>
        <taxon>Gammaproteobacteria</taxon>
        <taxon>Vibrionales</taxon>
        <taxon>Vibrionaceae</taxon>
        <taxon>Vibrio</taxon>
    </lineage>
</organism>
<protein>
    <recommendedName>
        <fullName evidence="4">Tetratricopeptide repeat protein</fullName>
    </recommendedName>
</protein>
<dbReference type="AlphaFoldDB" id="A0A3N9TJY9"/>
<dbReference type="OrthoDB" id="9812424at2"/>
<evidence type="ECO:0000313" key="3">
    <source>
        <dbReference type="Proteomes" id="UP000281112"/>
    </source>
</evidence>